<evidence type="ECO:0000313" key="12">
    <source>
        <dbReference type="EMBL" id="CAJ0571962.1"/>
    </source>
</evidence>
<feature type="compositionally biased region" description="Polar residues" evidence="10">
    <location>
        <begin position="266"/>
        <end position="290"/>
    </location>
</feature>
<dbReference type="GO" id="GO:0008140">
    <property type="term" value="F:cAMP response element binding protein binding"/>
    <property type="evidence" value="ECO:0007669"/>
    <property type="project" value="InterPro"/>
</dbReference>
<keyword evidence="8" id="KW-0804">Transcription</keyword>
<evidence type="ECO:0000256" key="5">
    <source>
        <dbReference type="ARBA" id="ARBA00022553"/>
    </source>
</evidence>
<comment type="caution">
    <text evidence="12">The sequence shown here is derived from an EMBL/GenBank/DDBJ whole genome shotgun (WGS) entry which is preliminary data.</text>
</comment>
<dbReference type="GO" id="GO:0005634">
    <property type="term" value="C:nucleus"/>
    <property type="evidence" value="ECO:0007669"/>
    <property type="project" value="UniProtKB-SubCell"/>
</dbReference>
<proteinExistence type="inferred from homology"/>
<evidence type="ECO:0000256" key="7">
    <source>
        <dbReference type="ARBA" id="ARBA00023159"/>
    </source>
</evidence>
<keyword evidence="6" id="KW-0805">Transcription regulation</keyword>
<evidence type="ECO:0000313" key="13">
    <source>
        <dbReference type="Proteomes" id="UP001177023"/>
    </source>
</evidence>
<evidence type="ECO:0000256" key="4">
    <source>
        <dbReference type="ARBA" id="ARBA00022490"/>
    </source>
</evidence>
<evidence type="ECO:0000256" key="8">
    <source>
        <dbReference type="ARBA" id="ARBA00023163"/>
    </source>
</evidence>
<dbReference type="AlphaFoldDB" id="A0AA36FYN3"/>
<evidence type="ECO:0000256" key="9">
    <source>
        <dbReference type="ARBA" id="ARBA00023242"/>
    </source>
</evidence>
<reference evidence="12" key="1">
    <citation type="submission" date="2023-06" db="EMBL/GenBank/DDBJ databases">
        <authorList>
            <person name="Delattre M."/>
        </authorList>
    </citation>
    <scope>NUCLEOTIDE SEQUENCE</scope>
    <source>
        <strain evidence="12">AF72</strain>
    </source>
</reference>
<evidence type="ECO:0000256" key="10">
    <source>
        <dbReference type="SAM" id="MobiDB-lite"/>
    </source>
</evidence>
<comment type="subcellular location">
    <subcellularLocation>
        <location evidence="2">Cytoplasm</location>
    </subcellularLocation>
    <subcellularLocation>
        <location evidence="1">Nucleus</location>
    </subcellularLocation>
</comment>
<dbReference type="PANTHER" id="PTHR13589">
    <property type="entry name" value="CREB-REGULATED TRANSCRIPTION COACTIVATOR"/>
    <property type="match status" value="1"/>
</dbReference>
<keyword evidence="7" id="KW-0010">Activator</keyword>
<dbReference type="GO" id="GO:0051289">
    <property type="term" value="P:protein homotetramerization"/>
    <property type="evidence" value="ECO:0007669"/>
    <property type="project" value="InterPro"/>
</dbReference>
<dbReference type="EMBL" id="CATQJA010002587">
    <property type="protein sequence ID" value="CAJ0571962.1"/>
    <property type="molecule type" value="Genomic_DNA"/>
</dbReference>
<keyword evidence="5" id="KW-0597">Phosphoprotein</keyword>
<accession>A0AA36FYN3</accession>
<evidence type="ECO:0000256" key="2">
    <source>
        <dbReference type="ARBA" id="ARBA00004496"/>
    </source>
</evidence>
<dbReference type="InterPro" id="IPR024783">
    <property type="entry name" value="TORC_N"/>
</dbReference>
<evidence type="ECO:0000259" key="11">
    <source>
        <dbReference type="Pfam" id="PF12884"/>
    </source>
</evidence>
<feature type="compositionally biased region" description="Low complexity" evidence="10">
    <location>
        <begin position="382"/>
        <end position="391"/>
    </location>
</feature>
<keyword evidence="9" id="KW-0539">Nucleus</keyword>
<keyword evidence="13" id="KW-1185">Reference proteome</keyword>
<feature type="compositionally biased region" description="Low complexity" evidence="10">
    <location>
        <begin position="47"/>
        <end position="60"/>
    </location>
</feature>
<feature type="region of interest" description="Disordered" evidence="10">
    <location>
        <begin position="240"/>
        <end position="315"/>
    </location>
</feature>
<evidence type="ECO:0000256" key="3">
    <source>
        <dbReference type="ARBA" id="ARBA00007167"/>
    </source>
</evidence>
<keyword evidence="4" id="KW-0963">Cytoplasm</keyword>
<dbReference type="Proteomes" id="UP001177023">
    <property type="component" value="Unassembled WGS sequence"/>
</dbReference>
<dbReference type="GO" id="GO:0045944">
    <property type="term" value="P:positive regulation of transcription by RNA polymerase II"/>
    <property type="evidence" value="ECO:0007669"/>
    <property type="project" value="TreeGrafter"/>
</dbReference>
<organism evidence="12 13">
    <name type="scientific">Mesorhabditis spiculigera</name>
    <dbReference type="NCBI Taxonomy" id="96644"/>
    <lineage>
        <taxon>Eukaryota</taxon>
        <taxon>Metazoa</taxon>
        <taxon>Ecdysozoa</taxon>
        <taxon>Nematoda</taxon>
        <taxon>Chromadorea</taxon>
        <taxon>Rhabditida</taxon>
        <taxon>Rhabditina</taxon>
        <taxon>Rhabditomorpha</taxon>
        <taxon>Rhabditoidea</taxon>
        <taxon>Rhabditidae</taxon>
        <taxon>Mesorhabditinae</taxon>
        <taxon>Mesorhabditis</taxon>
    </lineage>
</organism>
<feature type="region of interest" description="Disordered" evidence="10">
    <location>
        <begin position="371"/>
        <end position="396"/>
    </location>
</feature>
<gene>
    <name evidence="12" type="ORF">MSPICULIGERA_LOCUS10359</name>
</gene>
<dbReference type="Pfam" id="PF12884">
    <property type="entry name" value="TORC_N"/>
    <property type="match status" value="1"/>
</dbReference>
<dbReference type="GO" id="GO:0005737">
    <property type="term" value="C:cytoplasm"/>
    <property type="evidence" value="ECO:0007669"/>
    <property type="project" value="UniProtKB-SubCell"/>
</dbReference>
<dbReference type="PANTHER" id="PTHR13589:SF15">
    <property type="entry name" value="CREB-REGULATED TRANSCRIPTION COACTIVATOR, ISOFORM B"/>
    <property type="match status" value="1"/>
</dbReference>
<feature type="compositionally biased region" description="Low complexity" evidence="10">
    <location>
        <begin position="185"/>
        <end position="197"/>
    </location>
</feature>
<feature type="non-terminal residue" evidence="12">
    <location>
        <position position="463"/>
    </location>
</feature>
<sequence>MGSHGTPRKFSEKIAILQRKQNEEEDAFAKVMRDVRSITSNDPVPEQSGPGQNQQLLPGQWNRPGGSLPNVHQIAQNQQPGQWGYWEAPAVSQRGRSPTGAHYHPYHKPSRSQERVPPLHHHYAPYAPVPPQHLQPPEYANFYRARSDPMLHSSAPHMHPAYYNGPPGYPMGNPGMGPQMMNGGQGQMQQNPHMGQPGPMGGPMGQPPPQMSQQMNGPQPPNSINMQSIQQVVHQMQPGTSMMGQGRPQMGSPMSMSPATTPPNQMPQSNVQSPIGMNNSVQNSPMGSQMGSPLHHPHNGHHGMPGSGPMSPIDDHRLMELCTPFEGGDGMAGSLPNVSSMPPHHPQLHNCYHPPIGQRHSTGCVRLNAPMGGAADTSHSAPTSPQQFTDQPQPPQWPPLRNFSNSPEVHDIPNIVLTGADGGAGELDCFQDLADLHLDPTDMQMLCGGMAPDPLSETQLLKN</sequence>
<feature type="compositionally biased region" description="Low complexity" evidence="10">
    <location>
        <begin position="302"/>
        <end position="312"/>
    </location>
</feature>
<name>A0AA36FYN3_9BILA</name>
<evidence type="ECO:0000256" key="6">
    <source>
        <dbReference type="ARBA" id="ARBA00023015"/>
    </source>
</evidence>
<feature type="region of interest" description="Disordered" evidence="10">
    <location>
        <begin position="33"/>
        <end position="69"/>
    </location>
</feature>
<comment type="similarity">
    <text evidence="3">Belongs to the TORC family.</text>
</comment>
<dbReference type="InterPro" id="IPR024786">
    <property type="entry name" value="TORC"/>
</dbReference>
<feature type="domain" description="Transducer of regulated CREB activity N-terminal" evidence="11">
    <location>
        <begin position="6"/>
        <end position="69"/>
    </location>
</feature>
<feature type="region of interest" description="Disordered" evidence="10">
    <location>
        <begin position="185"/>
        <end position="218"/>
    </location>
</feature>
<evidence type="ECO:0000256" key="1">
    <source>
        <dbReference type="ARBA" id="ARBA00004123"/>
    </source>
</evidence>
<protein>
    <recommendedName>
        <fullName evidence="11">Transducer of regulated CREB activity N-terminal domain-containing protein</fullName>
    </recommendedName>
</protein>